<dbReference type="EMBL" id="LGRX02019842">
    <property type="protein sequence ID" value="KAK3258079.1"/>
    <property type="molecule type" value="Genomic_DNA"/>
</dbReference>
<dbReference type="AlphaFoldDB" id="A0AAE0KRS9"/>
<evidence type="ECO:0000313" key="2">
    <source>
        <dbReference type="EMBL" id="KAK3258079.1"/>
    </source>
</evidence>
<accession>A0AAE0KRS9</accession>
<organism evidence="2 3">
    <name type="scientific">Cymbomonas tetramitiformis</name>
    <dbReference type="NCBI Taxonomy" id="36881"/>
    <lineage>
        <taxon>Eukaryota</taxon>
        <taxon>Viridiplantae</taxon>
        <taxon>Chlorophyta</taxon>
        <taxon>Pyramimonadophyceae</taxon>
        <taxon>Pyramimonadales</taxon>
        <taxon>Pyramimonadaceae</taxon>
        <taxon>Cymbomonas</taxon>
    </lineage>
</organism>
<evidence type="ECO:0000259" key="1">
    <source>
        <dbReference type="Pfam" id="PF13324"/>
    </source>
</evidence>
<dbReference type="PANTHER" id="PTHR15492:SF1">
    <property type="entry name" value="CYCLIN-D1-BINDING PROTEIN 1"/>
    <property type="match status" value="1"/>
</dbReference>
<reference evidence="2 3" key="1">
    <citation type="journal article" date="2015" name="Genome Biol. Evol.">
        <title>Comparative Genomics of a Bacterivorous Green Alga Reveals Evolutionary Causalities and Consequences of Phago-Mixotrophic Mode of Nutrition.</title>
        <authorList>
            <person name="Burns J.A."/>
            <person name="Paasch A."/>
            <person name="Narechania A."/>
            <person name="Kim E."/>
        </authorList>
    </citation>
    <scope>NUCLEOTIDE SEQUENCE [LARGE SCALE GENOMIC DNA]</scope>
    <source>
        <strain evidence="2 3">PLY_AMNH</strain>
    </source>
</reference>
<dbReference type="InterPro" id="IPR026907">
    <property type="entry name" value="GCIP-like"/>
</dbReference>
<gene>
    <name evidence="2" type="ORF">CYMTET_32863</name>
</gene>
<proteinExistence type="predicted"/>
<sequence>MSQPTLGETTAVSVKSVLCTKWENVQSGQDRRAEGSNEKMSEAADLVYRKSCELAILWADASTVDQESAESSLQSFEVTCIALREYCKAHYPCAGPSLLKAVEKGLGDVGDACFEFLKFITSSNQQKQQVHAERGAQLVGVLKEKCKLLSRLPTDNRAAIGRALVKAAATLKDVVREVDELELGGKDGDEADYELEDEADDVVDFDTDFGPEDVKIVDAAKPLMAGSLALAKSIVKAVATGSEPAEEKDLLVLERLNGER</sequence>
<dbReference type="InterPro" id="IPR049317">
    <property type="entry name" value="GCIP-like_N"/>
</dbReference>
<comment type="caution">
    <text evidence="2">The sequence shown here is derived from an EMBL/GenBank/DDBJ whole genome shotgun (WGS) entry which is preliminary data.</text>
</comment>
<dbReference type="Pfam" id="PF13324">
    <property type="entry name" value="GCIP_N"/>
    <property type="match status" value="1"/>
</dbReference>
<dbReference type="Proteomes" id="UP001190700">
    <property type="component" value="Unassembled WGS sequence"/>
</dbReference>
<name>A0AAE0KRS9_9CHLO</name>
<dbReference type="GO" id="GO:0005634">
    <property type="term" value="C:nucleus"/>
    <property type="evidence" value="ECO:0007669"/>
    <property type="project" value="TreeGrafter"/>
</dbReference>
<evidence type="ECO:0000313" key="3">
    <source>
        <dbReference type="Proteomes" id="UP001190700"/>
    </source>
</evidence>
<dbReference type="Gene3D" id="1.20.1420.10">
    <property type="entry name" value="Talin, central domain"/>
    <property type="match status" value="1"/>
</dbReference>
<feature type="domain" description="Cyclin-D1-binding protein 1-like N-terminal" evidence="1">
    <location>
        <begin position="41"/>
        <end position="182"/>
    </location>
</feature>
<dbReference type="PANTHER" id="PTHR15492">
    <property type="entry name" value="CYCLIN D1-BINDING PROTEIN 1"/>
    <property type="match status" value="1"/>
</dbReference>
<keyword evidence="3" id="KW-1185">Reference proteome</keyword>
<dbReference type="Gene3D" id="1.20.1410.10">
    <property type="entry name" value="I/LWEQ domain"/>
    <property type="match status" value="1"/>
</dbReference>
<protein>
    <recommendedName>
        <fullName evidence="1">Cyclin-D1-binding protein 1-like N-terminal domain-containing protein</fullName>
    </recommendedName>
</protein>